<evidence type="ECO:0000259" key="5">
    <source>
        <dbReference type="Pfam" id="PF02775"/>
    </source>
</evidence>
<dbReference type="InterPro" id="IPR000399">
    <property type="entry name" value="TPP-bd_CS"/>
</dbReference>
<evidence type="ECO:0000256" key="1">
    <source>
        <dbReference type="ARBA" id="ARBA00001964"/>
    </source>
</evidence>
<dbReference type="Pfam" id="PF00205">
    <property type="entry name" value="TPP_enzyme_M"/>
    <property type="match status" value="1"/>
</dbReference>
<dbReference type="GO" id="GO:0005948">
    <property type="term" value="C:acetolactate synthase complex"/>
    <property type="evidence" value="ECO:0007669"/>
    <property type="project" value="TreeGrafter"/>
</dbReference>
<dbReference type="GO" id="GO:0050660">
    <property type="term" value="F:flavin adenine dinucleotide binding"/>
    <property type="evidence" value="ECO:0007669"/>
    <property type="project" value="TreeGrafter"/>
</dbReference>
<feature type="domain" description="Thiamine pyrophosphate enzyme TPP-binding" evidence="5">
    <location>
        <begin position="95"/>
        <end position="243"/>
    </location>
</feature>
<dbReference type="PANTHER" id="PTHR18968:SF13">
    <property type="entry name" value="ACETOLACTATE SYNTHASE CATALYTIC SUBUNIT, MITOCHONDRIAL"/>
    <property type="match status" value="1"/>
</dbReference>
<organism evidence="6">
    <name type="scientific">marine sediment metagenome</name>
    <dbReference type="NCBI Taxonomy" id="412755"/>
    <lineage>
        <taxon>unclassified sequences</taxon>
        <taxon>metagenomes</taxon>
        <taxon>ecological metagenomes</taxon>
    </lineage>
</organism>
<gene>
    <name evidence="6" type="ORF">LCGC14_2287280</name>
</gene>
<dbReference type="InterPro" id="IPR029061">
    <property type="entry name" value="THDP-binding"/>
</dbReference>
<evidence type="ECO:0000313" key="6">
    <source>
        <dbReference type="EMBL" id="KKL52257.1"/>
    </source>
</evidence>
<dbReference type="InterPro" id="IPR045229">
    <property type="entry name" value="TPP_enz"/>
</dbReference>
<dbReference type="EMBL" id="LAZR01031960">
    <property type="protein sequence ID" value="KKL52257.1"/>
    <property type="molecule type" value="Genomic_DNA"/>
</dbReference>
<keyword evidence="3" id="KW-0786">Thiamine pyrophosphate</keyword>
<accession>A0A0F9FMK2</accession>
<dbReference type="InterPro" id="IPR011766">
    <property type="entry name" value="TPP_enzyme_TPP-bd"/>
</dbReference>
<dbReference type="PROSITE" id="PS00187">
    <property type="entry name" value="TPP_ENZYMES"/>
    <property type="match status" value="1"/>
</dbReference>
<feature type="domain" description="Thiamine pyrophosphate enzyme central" evidence="4">
    <location>
        <begin position="3"/>
        <end position="42"/>
    </location>
</feature>
<comment type="caution">
    <text evidence="6">The sequence shown here is derived from an EMBL/GenBank/DDBJ whole genome shotgun (WGS) entry which is preliminary data.</text>
</comment>
<reference evidence="6" key="1">
    <citation type="journal article" date="2015" name="Nature">
        <title>Complex archaea that bridge the gap between prokaryotes and eukaryotes.</title>
        <authorList>
            <person name="Spang A."/>
            <person name="Saw J.H."/>
            <person name="Jorgensen S.L."/>
            <person name="Zaremba-Niedzwiedzka K."/>
            <person name="Martijn J."/>
            <person name="Lind A.E."/>
            <person name="van Eijk R."/>
            <person name="Schleper C."/>
            <person name="Guy L."/>
            <person name="Ettema T.J."/>
        </authorList>
    </citation>
    <scope>NUCLEOTIDE SEQUENCE</scope>
</reference>
<protein>
    <recommendedName>
        <fullName evidence="7">Thiamine pyrophosphate enzyme TPP-binding domain-containing protein</fullName>
    </recommendedName>
</protein>
<dbReference type="PANTHER" id="PTHR18968">
    <property type="entry name" value="THIAMINE PYROPHOSPHATE ENZYMES"/>
    <property type="match status" value="1"/>
</dbReference>
<dbReference type="InterPro" id="IPR012000">
    <property type="entry name" value="Thiamin_PyroP_enz_cen_dom"/>
</dbReference>
<dbReference type="InterPro" id="IPR039368">
    <property type="entry name" value="AHAS_TPP"/>
</dbReference>
<dbReference type="Gene3D" id="3.40.50.1220">
    <property type="entry name" value="TPP-binding domain"/>
    <property type="match status" value="1"/>
</dbReference>
<dbReference type="GO" id="GO:0030976">
    <property type="term" value="F:thiamine pyrophosphate binding"/>
    <property type="evidence" value="ECO:0007669"/>
    <property type="project" value="InterPro"/>
</dbReference>
<dbReference type="CDD" id="cd02015">
    <property type="entry name" value="TPP_AHAS"/>
    <property type="match status" value="1"/>
</dbReference>
<evidence type="ECO:0000256" key="3">
    <source>
        <dbReference type="ARBA" id="ARBA00023052"/>
    </source>
</evidence>
<dbReference type="AlphaFoldDB" id="A0A0F9FMK2"/>
<dbReference type="SUPFAM" id="SSF52518">
    <property type="entry name" value="Thiamin diphosphate-binding fold (THDP-binding)"/>
    <property type="match status" value="1"/>
</dbReference>
<evidence type="ECO:0000259" key="4">
    <source>
        <dbReference type="Pfam" id="PF00205"/>
    </source>
</evidence>
<sequence length="265" mass="28736">PLDSFAPKAQIIHIDIDPAEISKNVPAYLPIVGDAKNALKQLADLLPKAEHAEWIAYLGEVAEAHPLKGKMQGVTTPNILRILKKLVEDPILVTDVGRHQMYAAHYFPVEPNRSFITSGGLGTMGFSVPAAIGAKRGVPDKTVVDIVGDGSFMMTCQEIATAVEENITVLILIMNDYCLGMISQLQDSFYGKRHQACRFGRNVDFARLAEAMGALGLTVSADREIVPALEQALAGNRTSVIDFRLEEAANVYPMVTGASLLDYVE</sequence>
<evidence type="ECO:0008006" key="7">
    <source>
        <dbReference type="Google" id="ProtNLM"/>
    </source>
</evidence>
<dbReference type="InterPro" id="IPR029035">
    <property type="entry name" value="DHS-like_NAD/FAD-binding_dom"/>
</dbReference>
<evidence type="ECO:0000256" key="2">
    <source>
        <dbReference type="ARBA" id="ARBA00007812"/>
    </source>
</evidence>
<dbReference type="Gene3D" id="3.40.50.970">
    <property type="match status" value="1"/>
</dbReference>
<feature type="non-terminal residue" evidence="6">
    <location>
        <position position="1"/>
    </location>
</feature>
<dbReference type="GO" id="GO:0003984">
    <property type="term" value="F:acetolactate synthase activity"/>
    <property type="evidence" value="ECO:0007669"/>
    <property type="project" value="TreeGrafter"/>
</dbReference>
<comment type="similarity">
    <text evidence="2">Belongs to the TPP enzyme family.</text>
</comment>
<dbReference type="GO" id="GO:0009097">
    <property type="term" value="P:isoleucine biosynthetic process"/>
    <property type="evidence" value="ECO:0007669"/>
    <property type="project" value="TreeGrafter"/>
</dbReference>
<dbReference type="Pfam" id="PF02775">
    <property type="entry name" value="TPP_enzyme_C"/>
    <property type="match status" value="1"/>
</dbReference>
<dbReference type="SUPFAM" id="SSF52467">
    <property type="entry name" value="DHS-like NAD/FAD-binding domain"/>
    <property type="match status" value="1"/>
</dbReference>
<name>A0A0F9FMK2_9ZZZZ</name>
<comment type="cofactor">
    <cofactor evidence="1">
        <name>thiamine diphosphate</name>
        <dbReference type="ChEBI" id="CHEBI:58937"/>
    </cofactor>
</comment>
<proteinExistence type="inferred from homology"/>
<dbReference type="GO" id="GO:0000287">
    <property type="term" value="F:magnesium ion binding"/>
    <property type="evidence" value="ECO:0007669"/>
    <property type="project" value="InterPro"/>
</dbReference>
<dbReference type="GO" id="GO:0009099">
    <property type="term" value="P:L-valine biosynthetic process"/>
    <property type="evidence" value="ECO:0007669"/>
    <property type="project" value="TreeGrafter"/>
</dbReference>